<geneLocation type="plasmid" evidence="1">
    <name>pALWED2.3</name>
</geneLocation>
<dbReference type="GeneID" id="89667542"/>
<dbReference type="PROSITE" id="PS00869">
    <property type="entry name" value="RENAL_DIPEPTIDASE_1"/>
    <property type="match status" value="1"/>
</dbReference>
<dbReference type="PROSITE" id="PS51365">
    <property type="entry name" value="RENAL_DIPEPTIDASE_2"/>
    <property type="match status" value="1"/>
</dbReference>
<dbReference type="PANTHER" id="PTHR10443:SF12">
    <property type="entry name" value="DIPEPTIDASE"/>
    <property type="match status" value="1"/>
</dbReference>
<organism evidence="1">
    <name type="scientific">Acinetobacter lwoffii</name>
    <dbReference type="NCBI Taxonomy" id="28090"/>
    <lineage>
        <taxon>Bacteria</taxon>
        <taxon>Pseudomonadati</taxon>
        <taxon>Pseudomonadota</taxon>
        <taxon>Gammaproteobacteria</taxon>
        <taxon>Moraxellales</taxon>
        <taxon>Moraxellaceae</taxon>
        <taxon>Acinetobacter</taxon>
    </lineage>
</organism>
<protein>
    <submittedName>
        <fullName evidence="1">Membrane dipeptidase family protein</fullName>
    </submittedName>
</protein>
<proteinExistence type="predicted"/>
<dbReference type="AlphaFoldDB" id="A0A385H7X6"/>
<gene>
    <name evidence="1" type="ORF">ABPAL_B0012</name>
</gene>
<dbReference type="GO" id="GO:0006508">
    <property type="term" value="P:proteolysis"/>
    <property type="evidence" value="ECO:0007669"/>
    <property type="project" value="InterPro"/>
</dbReference>
<accession>A0A385H7X6</accession>
<dbReference type="Gene3D" id="3.20.20.140">
    <property type="entry name" value="Metal-dependent hydrolases"/>
    <property type="match status" value="1"/>
</dbReference>
<dbReference type="InterPro" id="IPR008257">
    <property type="entry name" value="Pept_M19"/>
</dbReference>
<dbReference type="EMBL" id="CP032118">
    <property type="protein sequence ID" value="AXX83767.1"/>
    <property type="molecule type" value="Genomic_DNA"/>
</dbReference>
<dbReference type="InterPro" id="IPR000180">
    <property type="entry name" value="Dipep_AS"/>
</dbReference>
<dbReference type="CDD" id="cd01301">
    <property type="entry name" value="rDP_like"/>
    <property type="match status" value="1"/>
</dbReference>
<evidence type="ECO:0000313" key="1">
    <source>
        <dbReference type="EMBL" id="AXX83767.1"/>
    </source>
</evidence>
<dbReference type="SUPFAM" id="SSF51556">
    <property type="entry name" value="Metallo-dependent hydrolases"/>
    <property type="match status" value="1"/>
</dbReference>
<keyword evidence="1" id="KW-0614">Plasmid</keyword>
<dbReference type="Pfam" id="PF01244">
    <property type="entry name" value="Peptidase_M19"/>
    <property type="match status" value="1"/>
</dbReference>
<dbReference type="RefSeq" id="WP_159373031.1">
    <property type="nucleotide sequence ID" value="NZ_CP032118.2"/>
</dbReference>
<reference evidence="1" key="1">
    <citation type="submission" date="2018-09" db="EMBL/GenBank/DDBJ databases">
        <title>Resistance of ancient and modern Acinetobacter lwoffii strains to heavy metals and arsenic revealed by genome analysis.</title>
        <authorList>
            <person name="Mindlin S."/>
            <person name="Petrenko A."/>
            <person name="Kurakov A."/>
            <person name="Beletsky A."/>
            <person name="Mardanov A."/>
            <person name="Petrova M."/>
        </authorList>
    </citation>
    <scope>NUCLEOTIDE SEQUENCE</scope>
    <source>
        <strain evidence="1">ED45-23</strain>
        <plasmid evidence="1">pALWED2.3</plasmid>
    </source>
</reference>
<sequence>MIFDGHNDLLTSLWLSSAKDPVHEFLHGTLPGHLDFKRCQEAQWMGGLFSIFLPPYGYLQKHHPEKIKDRTATDFSEEQIIEICTAQLEMAQQLQLRSEGKIQICTSLEQVKTCFQHQQLAIVLHLEGAEVLECEPKLLDTFYEKGLRSIGPLWNRKSRFGDGLNASFPHSPDTGSGLTEQGKELVRICENKGMIIDVSHMNERAFWDTADILKGFNQPIVATHSNVHALCAQARNLTDSQLQAIQRSHGMVGINFDVAFLRSDGQRDPNTSLDTIIDHLSYLLEHLGEDHVGFGSDFDGCLLPLELGDVTYMPYLLERMQQRGFSEALIEKISSQNWFNFLNQILKA</sequence>
<dbReference type="PANTHER" id="PTHR10443">
    <property type="entry name" value="MICROSOMAL DIPEPTIDASE"/>
    <property type="match status" value="1"/>
</dbReference>
<name>A0A385H7X6_ACILW</name>
<dbReference type="GO" id="GO:0070573">
    <property type="term" value="F:metallodipeptidase activity"/>
    <property type="evidence" value="ECO:0007669"/>
    <property type="project" value="InterPro"/>
</dbReference>
<dbReference type="InterPro" id="IPR032466">
    <property type="entry name" value="Metal_Hydrolase"/>
</dbReference>